<proteinExistence type="predicted"/>
<dbReference type="InterPro" id="IPR050113">
    <property type="entry name" value="Ub_conjugating_enzyme"/>
</dbReference>
<dbReference type="InterPro" id="IPR000608">
    <property type="entry name" value="UBC"/>
</dbReference>
<dbReference type="SUPFAM" id="SSF54495">
    <property type="entry name" value="UBC-like"/>
    <property type="match status" value="1"/>
</dbReference>
<dbReference type="Proteomes" id="UP000694569">
    <property type="component" value="Unplaced"/>
</dbReference>
<dbReference type="OrthoDB" id="10069349at2759"/>
<keyword evidence="3" id="KW-1185">Reference proteome</keyword>
<dbReference type="Gene3D" id="3.10.110.10">
    <property type="entry name" value="Ubiquitin Conjugating Enzyme"/>
    <property type="match status" value="1"/>
</dbReference>
<dbReference type="SMART" id="SM00212">
    <property type="entry name" value="UBCc"/>
    <property type="match status" value="1"/>
</dbReference>
<protein>
    <recommendedName>
        <fullName evidence="1">UBC core domain-containing protein</fullName>
    </recommendedName>
</protein>
<dbReference type="InterPro" id="IPR016135">
    <property type="entry name" value="UBQ-conjugating_enzyme/RWD"/>
</dbReference>
<feature type="domain" description="UBC core" evidence="1">
    <location>
        <begin position="69"/>
        <end position="174"/>
    </location>
</feature>
<reference evidence="2" key="2">
    <citation type="submission" date="2025-09" db="UniProtKB">
        <authorList>
            <consortium name="Ensembl"/>
        </authorList>
    </citation>
    <scope>IDENTIFICATION</scope>
</reference>
<dbReference type="Ensembl" id="ENSLLET00000041121.1">
    <property type="protein sequence ID" value="ENSLLEP00000039534.1"/>
    <property type="gene ID" value="ENSLLEG00000025088.1"/>
</dbReference>
<dbReference type="Pfam" id="PF00179">
    <property type="entry name" value="UQ_con"/>
    <property type="match status" value="1"/>
</dbReference>
<sequence>MYLKGVLELVRGGGKQGACVYINSSCSRLAPLIFACRPAVGPPFCDHLLKTQRLYICLPSQCSVLNSNVYKEVSTLTSGPPVGIRFFPITENITDVRVSIEGPEGTPYTGGIFGMQLILGYFLTKIFHPHISSNGGVCAHALKTDLKAGLGVRHILLSIQCLLIHLKPELAQNEDPRLIPVPLSYAHLLRYGTRSASRIPGSIPPREAGFCDTHLPPPPFFFFFLSSSRFRTYFYTRLTYSLQPMMQPDFGFSYIHRCTVRPGSEPVLRKPDIWATPNDAIGLWFLIFSLMYGSPRF</sequence>
<accession>A0A8C5QLL2</accession>
<dbReference type="GeneTree" id="ENSGT00940000157149"/>
<evidence type="ECO:0000313" key="2">
    <source>
        <dbReference type="Ensembl" id="ENSLLEP00000039534.1"/>
    </source>
</evidence>
<organism evidence="2 3">
    <name type="scientific">Leptobrachium leishanense</name>
    <name type="common">Leishan spiny toad</name>
    <dbReference type="NCBI Taxonomy" id="445787"/>
    <lineage>
        <taxon>Eukaryota</taxon>
        <taxon>Metazoa</taxon>
        <taxon>Chordata</taxon>
        <taxon>Craniata</taxon>
        <taxon>Vertebrata</taxon>
        <taxon>Euteleostomi</taxon>
        <taxon>Amphibia</taxon>
        <taxon>Batrachia</taxon>
        <taxon>Anura</taxon>
        <taxon>Pelobatoidea</taxon>
        <taxon>Megophryidae</taxon>
        <taxon>Leptobrachium</taxon>
    </lineage>
</organism>
<dbReference type="AlphaFoldDB" id="A0A8C5QLL2"/>
<name>A0A8C5QLL2_9ANUR</name>
<reference evidence="2" key="1">
    <citation type="submission" date="2025-08" db="UniProtKB">
        <authorList>
            <consortium name="Ensembl"/>
        </authorList>
    </citation>
    <scope>IDENTIFICATION</scope>
</reference>
<dbReference type="PANTHER" id="PTHR24067">
    <property type="entry name" value="UBIQUITIN-CONJUGATING ENZYME E2"/>
    <property type="match status" value="1"/>
</dbReference>
<evidence type="ECO:0000313" key="3">
    <source>
        <dbReference type="Proteomes" id="UP000694569"/>
    </source>
</evidence>
<evidence type="ECO:0000259" key="1">
    <source>
        <dbReference type="Pfam" id="PF00179"/>
    </source>
</evidence>